<dbReference type="PANTHER" id="PTHR31451:SF59">
    <property type="entry name" value="MANNAN ENDO-1,4-BETA-MANNOSIDASE"/>
    <property type="match status" value="1"/>
</dbReference>
<evidence type="ECO:0000313" key="1">
    <source>
        <dbReference type="EMBL" id="PKI41158.1"/>
    </source>
</evidence>
<evidence type="ECO:0000313" key="2">
    <source>
        <dbReference type="Proteomes" id="UP000233551"/>
    </source>
</evidence>
<dbReference type="Gene3D" id="3.20.20.80">
    <property type="entry name" value="Glycosidases"/>
    <property type="match status" value="1"/>
</dbReference>
<reference evidence="1 2" key="1">
    <citation type="submission" date="2017-11" db="EMBL/GenBank/DDBJ databases">
        <title>De-novo sequencing of pomegranate (Punica granatum L.) genome.</title>
        <authorList>
            <person name="Akparov Z."/>
            <person name="Amiraslanov A."/>
            <person name="Hajiyeva S."/>
            <person name="Abbasov M."/>
            <person name="Kaur K."/>
            <person name="Hamwieh A."/>
            <person name="Solovyev V."/>
            <person name="Salamov A."/>
            <person name="Braich B."/>
            <person name="Kosarev P."/>
            <person name="Mahmoud A."/>
            <person name="Hajiyev E."/>
            <person name="Babayeva S."/>
            <person name="Izzatullayeva V."/>
            <person name="Mammadov A."/>
            <person name="Mammadov A."/>
            <person name="Sharifova S."/>
            <person name="Ojaghi J."/>
            <person name="Eynullazada K."/>
            <person name="Bayramov B."/>
            <person name="Abdulazimova A."/>
            <person name="Shahmuradov I."/>
        </authorList>
    </citation>
    <scope>NUCLEOTIDE SEQUENCE [LARGE SCALE GENOMIC DNA]</scope>
    <source>
        <strain evidence="2">cv. AG2017</strain>
        <tissue evidence="1">Leaf</tissue>
    </source>
</reference>
<accession>A0A2I0IAX7</accession>
<dbReference type="Proteomes" id="UP000233551">
    <property type="component" value="Unassembled WGS sequence"/>
</dbReference>
<proteinExistence type="predicted"/>
<organism evidence="1 2">
    <name type="scientific">Punica granatum</name>
    <name type="common">Pomegranate</name>
    <dbReference type="NCBI Taxonomy" id="22663"/>
    <lineage>
        <taxon>Eukaryota</taxon>
        <taxon>Viridiplantae</taxon>
        <taxon>Streptophyta</taxon>
        <taxon>Embryophyta</taxon>
        <taxon>Tracheophyta</taxon>
        <taxon>Spermatophyta</taxon>
        <taxon>Magnoliopsida</taxon>
        <taxon>eudicotyledons</taxon>
        <taxon>Gunneridae</taxon>
        <taxon>Pentapetalae</taxon>
        <taxon>rosids</taxon>
        <taxon>malvids</taxon>
        <taxon>Myrtales</taxon>
        <taxon>Lythraceae</taxon>
        <taxon>Punica</taxon>
    </lineage>
</organism>
<dbReference type="PANTHER" id="PTHR31451">
    <property type="match status" value="1"/>
</dbReference>
<dbReference type="InterPro" id="IPR045053">
    <property type="entry name" value="MAN-like"/>
</dbReference>
<dbReference type="AlphaFoldDB" id="A0A2I0IAX7"/>
<dbReference type="EMBL" id="PGOL01003451">
    <property type="protein sequence ID" value="PKI41158.1"/>
    <property type="molecule type" value="Genomic_DNA"/>
</dbReference>
<name>A0A2I0IAX7_PUNGR</name>
<sequence length="54" mass="5960">MNVATEPADWDKVSNVFHEASAAGLTVCRTWAFRDGGDRALQSSPGVYDERVFQ</sequence>
<keyword evidence="2" id="KW-1185">Reference proteome</keyword>
<protein>
    <submittedName>
        <fullName evidence="1">Uncharacterized protein</fullName>
    </submittedName>
</protein>
<comment type="caution">
    <text evidence="1">The sequence shown here is derived from an EMBL/GenBank/DDBJ whole genome shotgun (WGS) entry which is preliminary data.</text>
</comment>
<gene>
    <name evidence="1" type="ORF">CRG98_038443</name>
</gene>
<feature type="non-terminal residue" evidence="1">
    <location>
        <position position="54"/>
    </location>
</feature>
<dbReference type="STRING" id="22663.A0A2I0IAX7"/>
<dbReference type="GO" id="GO:0016985">
    <property type="term" value="F:mannan endo-1,4-beta-mannosidase activity"/>
    <property type="evidence" value="ECO:0007669"/>
    <property type="project" value="TreeGrafter"/>
</dbReference>